<evidence type="ECO:0000313" key="1">
    <source>
        <dbReference type="EMBL" id="TXK49828.1"/>
    </source>
</evidence>
<protein>
    <submittedName>
        <fullName evidence="1">Uncharacterized protein</fullName>
    </submittedName>
</protein>
<dbReference type="RefSeq" id="WP_147920785.1">
    <property type="nucleotide sequence ID" value="NZ_VRTY01000015.1"/>
</dbReference>
<sequence>MIEERHIIGHSIEEICQKLAEDIAQQQDMFQYRALLQHQQYPVYFQLDIDLGGGFESGISTTLFSAALQQEGNYRFSLQQQGLLEEVGKLLGMQDVKVGHPEFDAHTLVQTNNEAKVIRMLSQPDVRQPLLHLSDYKLELYLPEEPGEPARLDLWIQEAITDPGQLCQLYHTFLSFLVFATTDKEL</sequence>
<evidence type="ECO:0000313" key="2">
    <source>
        <dbReference type="Proteomes" id="UP000321926"/>
    </source>
</evidence>
<name>A0A5C8KBE6_9BACT</name>
<accession>A0A5C8KBE6</accession>
<dbReference type="Proteomes" id="UP000321926">
    <property type="component" value="Unassembled WGS sequence"/>
</dbReference>
<reference evidence="1 2" key="1">
    <citation type="submission" date="2019-08" db="EMBL/GenBank/DDBJ databases">
        <authorList>
            <person name="Shi S."/>
        </authorList>
    </citation>
    <scope>NUCLEOTIDE SEQUENCE [LARGE SCALE GENOMIC DNA]</scope>
    <source>
        <strain evidence="1 2">GY10130</strain>
    </source>
</reference>
<gene>
    <name evidence="1" type="ORF">FVR03_05775</name>
</gene>
<dbReference type="EMBL" id="VRTY01000015">
    <property type="protein sequence ID" value="TXK49828.1"/>
    <property type="molecule type" value="Genomic_DNA"/>
</dbReference>
<proteinExistence type="predicted"/>
<comment type="caution">
    <text evidence="1">The sequence shown here is derived from an EMBL/GenBank/DDBJ whole genome shotgun (WGS) entry which is preliminary data.</text>
</comment>
<organism evidence="1 2">
    <name type="scientific">Pontibacter qinzhouensis</name>
    <dbReference type="NCBI Taxonomy" id="2603253"/>
    <lineage>
        <taxon>Bacteria</taxon>
        <taxon>Pseudomonadati</taxon>
        <taxon>Bacteroidota</taxon>
        <taxon>Cytophagia</taxon>
        <taxon>Cytophagales</taxon>
        <taxon>Hymenobacteraceae</taxon>
        <taxon>Pontibacter</taxon>
    </lineage>
</organism>
<keyword evidence="2" id="KW-1185">Reference proteome</keyword>
<dbReference type="AlphaFoldDB" id="A0A5C8KBE6"/>
<dbReference type="OrthoDB" id="262374at2"/>